<evidence type="ECO:0000313" key="5">
    <source>
        <dbReference type="EMBL" id="OQR83964.1"/>
    </source>
</evidence>
<feature type="transmembrane region" description="Helical" evidence="4">
    <location>
        <begin position="450"/>
        <end position="468"/>
    </location>
</feature>
<dbReference type="EMBL" id="JNBR01002025">
    <property type="protein sequence ID" value="OQR83964.1"/>
    <property type="molecule type" value="Genomic_DNA"/>
</dbReference>
<dbReference type="Proteomes" id="UP000243579">
    <property type="component" value="Unassembled WGS sequence"/>
</dbReference>
<dbReference type="AlphaFoldDB" id="A0A1V9YDZ2"/>
<evidence type="ECO:0000256" key="4">
    <source>
        <dbReference type="SAM" id="Phobius"/>
    </source>
</evidence>
<protein>
    <recommendedName>
        <fullName evidence="7">Multidrug/Oligosaccharidyl-lipid/Polysaccharide (MOP) Flippase Superfamily</fullName>
    </recommendedName>
</protein>
<evidence type="ECO:0000256" key="2">
    <source>
        <dbReference type="ARBA" id="ARBA00022448"/>
    </source>
</evidence>
<comment type="caution">
    <text evidence="5">The sequence shown here is derived from an EMBL/GenBank/DDBJ whole genome shotgun (WGS) entry which is preliminary data.</text>
</comment>
<dbReference type="OrthoDB" id="2126698at2759"/>
<dbReference type="InterPro" id="IPR002528">
    <property type="entry name" value="MATE_fam"/>
</dbReference>
<dbReference type="PANTHER" id="PTHR43298">
    <property type="entry name" value="MULTIDRUG RESISTANCE PROTEIN NORM-RELATED"/>
    <property type="match status" value="1"/>
</dbReference>
<evidence type="ECO:0008006" key="7">
    <source>
        <dbReference type="Google" id="ProtNLM"/>
    </source>
</evidence>
<accession>A0A1V9YDZ2</accession>
<feature type="transmembrane region" description="Helical" evidence="4">
    <location>
        <begin position="308"/>
        <end position="331"/>
    </location>
</feature>
<keyword evidence="4" id="KW-0472">Membrane</keyword>
<sequence>MSAASTRSPSTASSSTASLLSPSSTPANSIAKPKSNERQLSALLSLAVQLSVNQMVRRVLLVTDTAYLGRLGTKELAGVALANLWINVPFNFVQYAVPAISILGSQAFGAEDYAAMGSWLQTSVVFALVSCVPVGLVHVFVGDLISLTMTDSATVAFGTEYGRILATALVPRYLYSCLSAYFATIDVVQASTVCSVVTMLLNIALNQLLIYGVGTWRGLGFAGSPWATVISSYVQLLLFASYTMLWKRYHVPYWGGWSKACVSRLQLHTFLALALPMGASSAVDWSSLTVAGMVLATLSPEVSAANAVLFGLFGVAYACVSGFAAATQIFMSRAIGLGSMVAAKHALLHGTFLMTIVAAALIIVIAAAPAQILALWTRDVRVVDLCRSVLGPFLVSVALIFYRFLLSSSANAVELSRWGFHCNNFGAWIVFVPLTYVAVINGGWGLTGYWVANALGEVVKIVLLVWGLQQKNWSGTPIISVKL</sequence>
<dbReference type="InterPro" id="IPR050222">
    <property type="entry name" value="MATE_MdtK"/>
</dbReference>
<evidence type="ECO:0000256" key="1">
    <source>
        <dbReference type="ARBA" id="ARBA00010199"/>
    </source>
</evidence>
<gene>
    <name evidence="5" type="ORF">ACHHYP_14069</name>
</gene>
<feature type="transmembrane region" description="Helical" evidence="4">
    <location>
        <begin position="161"/>
        <end position="183"/>
    </location>
</feature>
<keyword evidence="4" id="KW-1133">Transmembrane helix</keyword>
<organism evidence="5 6">
    <name type="scientific">Achlya hypogyna</name>
    <name type="common">Oomycete</name>
    <name type="synonym">Protoachlya hypogyna</name>
    <dbReference type="NCBI Taxonomy" id="1202772"/>
    <lineage>
        <taxon>Eukaryota</taxon>
        <taxon>Sar</taxon>
        <taxon>Stramenopiles</taxon>
        <taxon>Oomycota</taxon>
        <taxon>Saprolegniomycetes</taxon>
        <taxon>Saprolegniales</taxon>
        <taxon>Achlyaceae</taxon>
        <taxon>Achlya</taxon>
    </lineage>
</organism>
<dbReference type="STRING" id="1202772.A0A1V9YDZ2"/>
<keyword evidence="6" id="KW-1185">Reference proteome</keyword>
<feature type="transmembrane region" description="Helical" evidence="4">
    <location>
        <begin position="267"/>
        <end position="288"/>
    </location>
</feature>
<dbReference type="PANTHER" id="PTHR43298:SF2">
    <property type="entry name" value="FMN_FAD EXPORTER YEEO-RELATED"/>
    <property type="match status" value="1"/>
</dbReference>
<dbReference type="GO" id="GO:0005886">
    <property type="term" value="C:plasma membrane"/>
    <property type="evidence" value="ECO:0007669"/>
    <property type="project" value="TreeGrafter"/>
</dbReference>
<feature type="region of interest" description="Disordered" evidence="3">
    <location>
        <begin position="1"/>
        <end position="33"/>
    </location>
</feature>
<evidence type="ECO:0000256" key="3">
    <source>
        <dbReference type="SAM" id="MobiDB-lite"/>
    </source>
</evidence>
<keyword evidence="4" id="KW-0812">Transmembrane</keyword>
<dbReference type="Pfam" id="PF01554">
    <property type="entry name" value="MatE"/>
    <property type="match status" value="2"/>
</dbReference>
<dbReference type="NCBIfam" id="TIGR00797">
    <property type="entry name" value="matE"/>
    <property type="match status" value="1"/>
</dbReference>
<feature type="transmembrane region" description="Helical" evidence="4">
    <location>
        <begin position="425"/>
        <end position="444"/>
    </location>
</feature>
<feature type="transmembrane region" description="Helical" evidence="4">
    <location>
        <begin position="352"/>
        <end position="376"/>
    </location>
</feature>
<dbReference type="GO" id="GO:0015297">
    <property type="term" value="F:antiporter activity"/>
    <property type="evidence" value="ECO:0007669"/>
    <property type="project" value="InterPro"/>
</dbReference>
<comment type="similarity">
    <text evidence="1">Belongs to the multi antimicrobial extrusion (MATE) (TC 2.A.66.1) family.</text>
</comment>
<reference evidence="5 6" key="1">
    <citation type="journal article" date="2014" name="Genome Biol. Evol.">
        <title>The secreted proteins of Achlya hypogyna and Thraustotheca clavata identify the ancestral oomycete secretome and reveal gene acquisitions by horizontal gene transfer.</title>
        <authorList>
            <person name="Misner I."/>
            <person name="Blouin N."/>
            <person name="Leonard G."/>
            <person name="Richards T.A."/>
            <person name="Lane C.E."/>
        </authorList>
    </citation>
    <scope>NUCLEOTIDE SEQUENCE [LARGE SCALE GENOMIC DNA]</scope>
    <source>
        <strain evidence="5 6">ATCC 48635</strain>
    </source>
</reference>
<feature type="transmembrane region" description="Helical" evidence="4">
    <location>
        <begin position="190"/>
        <end position="214"/>
    </location>
</feature>
<evidence type="ECO:0000313" key="6">
    <source>
        <dbReference type="Proteomes" id="UP000243579"/>
    </source>
</evidence>
<proteinExistence type="inferred from homology"/>
<name>A0A1V9YDZ2_ACHHY</name>
<feature type="compositionally biased region" description="Low complexity" evidence="3">
    <location>
        <begin position="1"/>
        <end position="27"/>
    </location>
</feature>
<feature type="transmembrane region" description="Helical" evidence="4">
    <location>
        <begin position="122"/>
        <end position="141"/>
    </location>
</feature>
<dbReference type="GO" id="GO:0042910">
    <property type="term" value="F:xenobiotic transmembrane transporter activity"/>
    <property type="evidence" value="ECO:0007669"/>
    <property type="project" value="InterPro"/>
</dbReference>
<feature type="transmembrane region" description="Helical" evidence="4">
    <location>
        <begin position="388"/>
        <end position="405"/>
    </location>
</feature>
<feature type="transmembrane region" description="Helical" evidence="4">
    <location>
        <begin position="226"/>
        <end position="246"/>
    </location>
</feature>
<keyword evidence="2" id="KW-0813">Transport</keyword>